<dbReference type="SUPFAM" id="SSF58104">
    <property type="entry name" value="Methyl-accepting chemotaxis protein (MCP) signaling domain"/>
    <property type="match status" value="1"/>
</dbReference>
<dbReference type="SMART" id="SM00086">
    <property type="entry name" value="PAC"/>
    <property type="match status" value="1"/>
</dbReference>
<comment type="caution">
    <text evidence="6">The sequence shown here is derived from an EMBL/GenBank/DDBJ whole genome shotgun (WGS) entry which is preliminary data.</text>
</comment>
<sequence>MFASSKQNRLLKQQVAALGALNARVMIADKDLNIVYVNPSVIALLRAAETDLQRELPRFRVDTLVGSNIDIFHKNPHHQRNILAALKTPHKATIKVADYQFDLLVTPLLEDGQSIGFVVEWANAKERLENLDFAAQMAAVDRSQAAIEFTVNGDITRVNENFLRVMEYRREELIGKNHRIFVDAAYRDSADYAQFWEKLRKGDYQAGQYRRIAKSGRVVWIEGAYNPIFDENGKLAKIVKFATDVTQQVDLLSNLKKILDTNFSEIGGALRKSSEAAGMAGTAAQVTSTNVQTVAASAEELAASIAEIAHSMVRARSATENAVERTEKASTSTERLAAAGQAMNGIVSLINSIAGQINLLALNATIEAARAGDAGRGFAVVASEVKNLANQAARATEQISTEIDGVQVTSAEVVAALVGIRDVVSSVRDHVTGTAAAVEEQSAVTKTMSSTMQEASAAVAKVSDGIQAITSAVDLVQGAVGRTKDAAEILVR</sequence>
<dbReference type="Gene3D" id="1.10.287.950">
    <property type="entry name" value="Methyl-accepting chemotaxis protein"/>
    <property type="match status" value="1"/>
</dbReference>
<dbReference type="InterPro" id="IPR004090">
    <property type="entry name" value="Chemotax_Me-accpt_rcpt"/>
</dbReference>
<dbReference type="RefSeq" id="WP_094410582.1">
    <property type="nucleotide sequence ID" value="NZ_BMJZ01000003.1"/>
</dbReference>
<keyword evidence="7" id="KW-1185">Reference proteome</keyword>
<feature type="domain" description="PAC" evidence="5">
    <location>
        <begin position="205"/>
        <end position="257"/>
    </location>
</feature>
<dbReference type="InterPro" id="IPR001610">
    <property type="entry name" value="PAC"/>
</dbReference>
<comment type="similarity">
    <text evidence="2">Belongs to the methyl-accepting chemotaxis (MCP) protein family.</text>
</comment>
<dbReference type="CDD" id="cd00130">
    <property type="entry name" value="PAS"/>
    <property type="match status" value="1"/>
</dbReference>
<name>A0A255XKK2_9PROT</name>
<protein>
    <recommendedName>
        <fullName evidence="8">Chemotaxis protein</fullName>
    </recommendedName>
</protein>
<dbReference type="InterPro" id="IPR004089">
    <property type="entry name" value="MCPsignal_dom"/>
</dbReference>
<gene>
    <name evidence="6" type="ORF">CHR90_18450</name>
</gene>
<reference evidence="6 7" key="1">
    <citation type="submission" date="2017-07" db="EMBL/GenBank/DDBJ databases">
        <title>Elstera cyanobacteriorum sp. nov., a novel bacterium isolated from cyanobacterial aggregates in a eutrophic lake.</title>
        <authorList>
            <person name="Cai H."/>
        </authorList>
    </citation>
    <scope>NUCLEOTIDE SEQUENCE [LARGE SCALE GENOMIC DNA]</scope>
    <source>
        <strain evidence="6 7">TH019</strain>
    </source>
</reference>
<evidence type="ECO:0008006" key="8">
    <source>
        <dbReference type="Google" id="ProtNLM"/>
    </source>
</evidence>
<dbReference type="PANTHER" id="PTHR32089">
    <property type="entry name" value="METHYL-ACCEPTING CHEMOTAXIS PROTEIN MCPB"/>
    <property type="match status" value="1"/>
</dbReference>
<dbReference type="OrthoDB" id="9765776at2"/>
<dbReference type="GO" id="GO:0007165">
    <property type="term" value="P:signal transduction"/>
    <property type="evidence" value="ECO:0007669"/>
    <property type="project" value="UniProtKB-KW"/>
</dbReference>
<dbReference type="PROSITE" id="PS50111">
    <property type="entry name" value="CHEMOTAXIS_TRANSDUC_2"/>
    <property type="match status" value="1"/>
</dbReference>
<dbReference type="SMART" id="SM00283">
    <property type="entry name" value="MA"/>
    <property type="match status" value="1"/>
</dbReference>
<dbReference type="InterPro" id="IPR000700">
    <property type="entry name" value="PAS-assoc_C"/>
</dbReference>
<proteinExistence type="inferred from homology"/>
<dbReference type="NCBIfam" id="TIGR00229">
    <property type="entry name" value="sensory_box"/>
    <property type="match status" value="1"/>
</dbReference>
<evidence type="ECO:0000313" key="6">
    <source>
        <dbReference type="EMBL" id="OYQ16945.1"/>
    </source>
</evidence>
<dbReference type="AlphaFoldDB" id="A0A255XKK2"/>
<dbReference type="InterPro" id="IPR035965">
    <property type="entry name" value="PAS-like_dom_sf"/>
</dbReference>
<dbReference type="InterPro" id="IPR013655">
    <property type="entry name" value="PAS_fold_3"/>
</dbReference>
<dbReference type="PROSITE" id="PS50113">
    <property type="entry name" value="PAC"/>
    <property type="match status" value="1"/>
</dbReference>
<dbReference type="Proteomes" id="UP000216361">
    <property type="component" value="Unassembled WGS sequence"/>
</dbReference>
<dbReference type="InterPro" id="IPR000014">
    <property type="entry name" value="PAS"/>
</dbReference>
<organism evidence="6 7">
    <name type="scientific">Elstera cyanobacteriorum</name>
    <dbReference type="NCBI Taxonomy" id="2022747"/>
    <lineage>
        <taxon>Bacteria</taxon>
        <taxon>Pseudomonadati</taxon>
        <taxon>Pseudomonadota</taxon>
        <taxon>Alphaproteobacteria</taxon>
        <taxon>Rhodospirillales</taxon>
        <taxon>Rhodospirillaceae</taxon>
        <taxon>Elstera</taxon>
    </lineage>
</organism>
<accession>A0A255XKK2</accession>
<dbReference type="EMBL" id="NOXS01000035">
    <property type="protein sequence ID" value="OYQ16945.1"/>
    <property type="molecule type" value="Genomic_DNA"/>
</dbReference>
<dbReference type="Gene3D" id="3.30.450.20">
    <property type="entry name" value="PAS domain"/>
    <property type="match status" value="2"/>
</dbReference>
<dbReference type="GO" id="GO:0006935">
    <property type="term" value="P:chemotaxis"/>
    <property type="evidence" value="ECO:0007669"/>
    <property type="project" value="InterPro"/>
</dbReference>
<dbReference type="Pfam" id="PF00015">
    <property type="entry name" value="MCPsignal"/>
    <property type="match status" value="1"/>
</dbReference>
<dbReference type="PRINTS" id="PR00260">
    <property type="entry name" value="CHEMTRNSDUCR"/>
</dbReference>
<feature type="domain" description="Methyl-accepting transducer" evidence="4">
    <location>
        <begin position="255"/>
        <end position="477"/>
    </location>
</feature>
<evidence type="ECO:0000259" key="5">
    <source>
        <dbReference type="PROSITE" id="PS50113"/>
    </source>
</evidence>
<evidence type="ECO:0000256" key="1">
    <source>
        <dbReference type="ARBA" id="ARBA00023224"/>
    </source>
</evidence>
<evidence type="ECO:0000256" key="3">
    <source>
        <dbReference type="PROSITE-ProRule" id="PRU00284"/>
    </source>
</evidence>
<dbReference type="PANTHER" id="PTHR32089:SF112">
    <property type="entry name" value="LYSOZYME-LIKE PROTEIN-RELATED"/>
    <property type="match status" value="1"/>
</dbReference>
<dbReference type="SUPFAM" id="SSF55785">
    <property type="entry name" value="PYP-like sensor domain (PAS domain)"/>
    <property type="match status" value="1"/>
</dbReference>
<dbReference type="Pfam" id="PF08447">
    <property type="entry name" value="PAS_3"/>
    <property type="match status" value="1"/>
</dbReference>
<keyword evidence="1 3" id="KW-0807">Transducer</keyword>
<evidence type="ECO:0000256" key="2">
    <source>
        <dbReference type="ARBA" id="ARBA00029447"/>
    </source>
</evidence>
<dbReference type="GO" id="GO:0016020">
    <property type="term" value="C:membrane"/>
    <property type="evidence" value="ECO:0007669"/>
    <property type="project" value="InterPro"/>
</dbReference>
<evidence type="ECO:0000313" key="7">
    <source>
        <dbReference type="Proteomes" id="UP000216361"/>
    </source>
</evidence>
<evidence type="ECO:0000259" key="4">
    <source>
        <dbReference type="PROSITE" id="PS50111"/>
    </source>
</evidence>
<dbReference type="GO" id="GO:0004888">
    <property type="term" value="F:transmembrane signaling receptor activity"/>
    <property type="evidence" value="ECO:0007669"/>
    <property type="project" value="InterPro"/>
</dbReference>